<dbReference type="PANTHER" id="PTHR22145">
    <property type="entry name" value="SI:CH211-266K22.6"/>
    <property type="match status" value="1"/>
</dbReference>
<name>A0AAN8HI41_9TELE</name>
<evidence type="ECO:0000256" key="1">
    <source>
        <dbReference type="SAM" id="MobiDB-lite"/>
    </source>
</evidence>
<dbReference type="InterPro" id="IPR029266">
    <property type="entry name" value="FAM217"/>
</dbReference>
<dbReference type="AlphaFoldDB" id="A0AAN8HI41"/>
<reference evidence="2 3" key="1">
    <citation type="journal article" date="2023" name="Mol. Biol. Evol.">
        <title>Genomics of Secondarily Temperate Adaptation in the Only Non-Antarctic Icefish.</title>
        <authorList>
            <person name="Rivera-Colon A.G."/>
            <person name="Rayamajhi N."/>
            <person name="Minhas B.F."/>
            <person name="Madrigal G."/>
            <person name="Bilyk K.T."/>
            <person name="Yoon V."/>
            <person name="Hune M."/>
            <person name="Gregory S."/>
            <person name="Cheng C.H.C."/>
            <person name="Catchen J.M."/>
        </authorList>
    </citation>
    <scope>NUCLEOTIDE SEQUENCE [LARGE SCALE GENOMIC DNA]</scope>
    <source>
        <strain evidence="2">JC2023a</strain>
    </source>
</reference>
<gene>
    <name evidence="2" type="ORF">CesoFtcFv8_002960</name>
</gene>
<feature type="compositionally biased region" description="Basic and acidic residues" evidence="1">
    <location>
        <begin position="406"/>
        <end position="446"/>
    </location>
</feature>
<organism evidence="2 3">
    <name type="scientific">Champsocephalus esox</name>
    <name type="common">pike icefish</name>
    <dbReference type="NCBI Taxonomy" id="159716"/>
    <lineage>
        <taxon>Eukaryota</taxon>
        <taxon>Metazoa</taxon>
        <taxon>Chordata</taxon>
        <taxon>Craniata</taxon>
        <taxon>Vertebrata</taxon>
        <taxon>Euteleostomi</taxon>
        <taxon>Actinopterygii</taxon>
        <taxon>Neopterygii</taxon>
        <taxon>Teleostei</taxon>
        <taxon>Neoteleostei</taxon>
        <taxon>Acanthomorphata</taxon>
        <taxon>Eupercaria</taxon>
        <taxon>Perciformes</taxon>
        <taxon>Notothenioidei</taxon>
        <taxon>Channichthyidae</taxon>
        <taxon>Champsocephalus</taxon>
    </lineage>
</organism>
<proteinExistence type="predicted"/>
<feature type="compositionally biased region" description="Basic and acidic residues" evidence="1">
    <location>
        <begin position="13"/>
        <end position="25"/>
    </location>
</feature>
<sequence>MGTILQERAPQQHAERVSIIRDRKNNNTPNVASSRMGRRQTQRKPVQPQYMLPSQENMNEKRLQPRRKQKPNPPSTKRATSHHRTQGSSEAKSNRPSPAEDRSSQHKEHSGVRTSRRSAAFPCHNLSKTSPDLEPPSEVGVLSVDGDSDSDLSESERLPVGSFSRVPPELHLRPEVIEAEDLSSRCQRPRGHGLGAFDFPDFLPPPFNSWSLSHLAVFYNTEGRGAPRPRAVGPLERYLERLLQLEWRQIQSVEEDGGNPGDFSSSCHKSAASSSSRLSSPKCILQCQRSFPLTFLSSLANHSALLSGCACSTSCCRSTSRIPRRSYSESRIPSSDRTSRNQRFSSPLRNSHMKRMQASGNLRNPVQGADECPSTSEENRVTEVLDNRTTGGGLGRRGSGSAQRRGVGEERLEKRQSGEERLEKRQSGSEQRRGGEEQLERKISGSECRLGGEERLEKRLEKRLEERLEKRRSGSEVRRGGEERLEKRLEERLEERRSGSEVRRGGEERLEKRLEERLEERRSGSEVRRGGEERLEKRLEERRSGSEVRRGGAELKDPEIKPDAVAAIMDNLPGFKKSPGGRHKQVDFVL</sequence>
<feature type="compositionally biased region" description="Basic and acidic residues" evidence="1">
    <location>
        <begin position="377"/>
        <end position="386"/>
    </location>
</feature>
<feature type="region of interest" description="Disordered" evidence="1">
    <location>
        <begin position="1"/>
        <end position="162"/>
    </location>
</feature>
<dbReference type="EMBL" id="JAULUE010002047">
    <property type="protein sequence ID" value="KAK5913149.1"/>
    <property type="molecule type" value="Genomic_DNA"/>
</dbReference>
<dbReference type="PANTHER" id="PTHR22145:SF2">
    <property type="entry name" value="SI:CH211-266K22.6"/>
    <property type="match status" value="1"/>
</dbReference>
<feature type="compositionally biased region" description="Basic and acidic residues" evidence="1">
    <location>
        <begin position="98"/>
        <end position="111"/>
    </location>
</feature>
<feature type="region of interest" description="Disordered" evidence="1">
    <location>
        <begin position="467"/>
        <end position="562"/>
    </location>
</feature>
<dbReference type="Pfam" id="PF15344">
    <property type="entry name" value="FAM217"/>
    <property type="match status" value="1"/>
</dbReference>
<comment type="caution">
    <text evidence="2">The sequence shown here is derived from an EMBL/GenBank/DDBJ whole genome shotgun (WGS) entry which is preliminary data.</text>
</comment>
<keyword evidence="3" id="KW-1185">Reference proteome</keyword>
<feature type="compositionally biased region" description="Polar residues" evidence="1">
    <location>
        <begin position="329"/>
        <end position="349"/>
    </location>
</feature>
<dbReference type="Proteomes" id="UP001335648">
    <property type="component" value="Unassembled WGS sequence"/>
</dbReference>
<accession>A0AAN8HI41</accession>
<protein>
    <submittedName>
        <fullName evidence="2">Uncharacterized protein</fullName>
    </submittedName>
</protein>
<evidence type="ECO:0000313" key="3">
    <source>
        <dbReference type="Proteomes" id="UP001335648"/>
    </source>
</evidence>
<feature type="region of interest" description="Disordered" evidence="1">
    <location>
        <begin position="326"/>
        <end position="446"/>
    </location>
</feature>
<feature type="compositionally biased region" description="Polar residues" evidence="1">
    <location>
        <begin position="86"/>
        <end position="96"/>
    </location>
</feature>
<evidence type="ECO:0000313" key="2">
    <source>
        <dbReference type="EMBL" id="KAK5913149.1"/>
    </source>
</evidence>